<evidence type="ECO:0000259" key="3">
    <source>
        <dbReference type="Pfam" id="PF02225"/>
    </source>
</evidence>
<dbReference type="PANTHER" id="PTHR22702">
    <property type="entry name" value="PROTEASE-ASSOCIATED DOMAIN-CONTAINING PROTEIN"/>
    <property type="match status" value="1"/>
</dbReference>
<dbReference type="Gene3D" id="3.50.30.30">
    <property type="match status" value="1"/>
</dbReference>
<organism evidence="4 5">
    <name type="scientific">Paramuricea clavata</name>
    <name type="common">Red gorgonian</name>
    <name type="synonym">Violescent sea-whip</name>
    <dbReference type="NCBI Taxonomy" id="317549"/>
    <lineage>
        <taxon>Eukaryota</taxon>
        <taxon>Metazoa</taxon>
        <taxon>Cnidaria</taxon>
        <taxon>Anthozoa</taxon>
        <taxon>Octocorallia</taxon>
        <taxon>Malacalcyonacea</taxon>
        <taxon>Plexauridae</taxon>
        <taxon>Paramuricea</taxon>
    </lineage>
</organism>
<keyword evidence="1" id="KW-0732">Signal</keyword>
<dbReference type="InterPro" id="IPR046450">
    <property type="entry name" value="PA_dom_sf"/>
</dbReference>
<comment type="caution">
    <text evidence="4">The sequence shown here is derived from an EMBL/GenBank/DDBJ whole genome shotgun (WGS) entry which is preliminary data.</text>
</comment>
<keyword evidence="2" id="KW-0325">Glycoprotein</keyword>
<accession>A0A6S7HVX9</accession>
<evidence type="ECO:0000313" key="4">
    <source>
        <dbReference type="EMBL" id="CAB4009784.1"/>
    </source>
</evidence>
<evidence type="ECO:0000313" key="5">
    <source>
        <dbReference type="Proteomes" id="UP001152795"/>
    </source>
</evidence>
<dbReference type="SUPFAM" id="SSF52025">
    <property type="entry name" value="PA domain"/>
    <property type="match status" value="1"/>
</dbReference>
<proteinExistence type="predicted"/>
<dbReference type="InterPro" id="IPR003137">
    <property type="entry name" value="PA_domain"/>
</dbReference>
<dbReference type="Proteomes" id="UP001152795">
    <property type="component" value="Unassembled WGS sequence"/>
</dbReference>
<dbReference type="OrthoDB" id="206201at2759"/>
<dbReference type="EMBL" id="CACRXK020006572">
    <property type="protein sequence ID" value="CAB4009784.1"/>
    <property type="molecule type" value="Genomic_DNA"/>
</dbReference>
<protein>
    <recommendedName>
        <fullName evidence="3">PA domain-containing protein</fullName>
    </recommendedName>
</protein>
<evidence type="ECO:0000256" key="1">
    <source>
        <dbReference type="ARBA" id="ARBA00022729"/>
    </source>
</evidence>
<gene>
    <name evidence="4" type="ORF">PACLA_8A058515</name>
</gene>
<name>A0A6S7HVX9_PARCT</name>
<dbReference type="PANTHER" id="PTHR22702:SF1">
    <property type="entry name" value="PROTEASE-ASSOCIATED DOMAIN-CONTAINING PROTEIN 1"/>
    <property type="match status" value="1"/>
</dbReference>
<keyword evidence="5" id="KW-1185">Reference proteome</keyword>
<dbReference type="AlphaFoldDB" id="A0A6S7HVX9"/>
<evidence type="ECO:0000256" key="2">
    <source>
        <dbReference type="ARBA" id="ARBA00023180"/>
    </source>
</evidence>
<feature type="domain" description="PA" evidence="3">
    <location>
        <begin position="76"/>
        <end position="161"/>
    </location>
</feature>
<reference evidence="4" key="1">
    <citation type="submission" date="2020-04" db="EMBL/GenBank/DDBJ databases">
        <authorList>
            <person name="Alioto T."/>
            <person name="Alioto T."/>
            <person name="Gomez Garrido J."/>
        </authorList>
    </citation>
    <scope>NUCLEOTIDE SEQUENCE</scope>
    <source>
        <strain evidence="4">A484AB</strain>
    </source>
</reference>
<sequence length="199" mass="22352">MKFKIYTIFYVLVALVEIKYLIGQHVYSAPNVLMVESNDLIYFHVIQPRKVGYVFKTRPAQDFGDLFNIVYNKINLIPVEPPLGCRELENKDLVSGSIALVERGECSFLSKAKYAEDAGAVGVLIADNDFGNDRVSINMIKDDTDRKVNIPAGFMLAKDSKHIKDALKAEGMYGAVISIPVNVTTSPELFIKQPPWSYW</sequence>
<dbReference type="Pfam" id="PF02225">
    <property type="entry name" value="PA"/>
    <property type="match status" value="1"/>
</dbReference>